<dbReference type="Proteomes" id="UP001142393">
    <property type="component" value="Unassembled WGS sequence"/>
</dbReference>
<feature type="chain" id="PRO_5040788186" evidence="2">
    <location>
        <begin position="19"/>
        <end position="258"/>
    </location>
</feature>
<feature type="region of interest" description="Disordered" evidence="1">
    <location>
        <begin position="208"/>
        <end position="230"/>
    </location>
</feature>
<dbReference type="PANTHER" id="PTHR34862:SF1">
    <property type="entry name" value="SPARK DOMAIN-CONTAINING PROTEIN"/>
    <property type="match status" value="1"/>
</dbReference>
<keyword evidence="2" id="KW-0732">Signal</keyword>
<organism evidence="3 4">
    <name type="scientific">Lentinula detonsa</name>
    <dbReference type="NCBI Taxonomy" id="2804962"/>
    <lineage>
        <taxon>Eukaryota</taxon>
        <taxon>Fungi</taxon>
        <taxon>Dikarya</taxon>
        <taxon>Basidiomycota</taxon>
        <taxon>Agaricomycotina</taxon>
        <taxon>Agaricomycetes</taxon>
        <taxon>Agaricomycetidae</taxon>
        <taxon>Agaricales</taxon>
        <taxon>Marasmiineae</taxon>
        <taxon>Omphalotaceae</taxon>
        <taxon>Lentinula</taxon>
    </lineage>
</organism>
<sequence length="258" mass="25609">MTFMLALAVLAAGLGVSAQSSTGLSSQCTSALAQIATNSSSACLSPSSLIPIITASGNTSIVSSVDSWLSNVCAVGPCSNDTLSAIVTNLTAGCGTELSALGFSSSDTATLISTVQEFYPTVRQVACLKDGNTNCVTETLTNLQDAVGNLSLTNIAALVASGNSTSIPSNVTCSNCIKAAYNTVDTAFPGLLDSENSTIQGECGTSFTDGSTPSGIVESASNSSSSSDSNSGVIAISQNALLGLSVSVFLILGSALAV</sequence>
<evidence type="ECO:0000256" key="1">
    <source>
        <dbReference type="SAM" id="MobiDB-lite"/>
    </source>
</evidence>
<dbReference type="AlphaFoldDB" id="A0A9W8U1N6"/>
<dbReference type="EMBL" id="JANVFU010000002">
    <property type="protein sequence ID" value="KAJ3748887.1"/>
    <property type="molecule type" value="Genomic_DNA"/>
</dbReference>
<keyword evidence="4" id="KW-1185">Reference proteome</keyword>
<feature type="signal peptide" evidence="2">
    <location>
        <begin position="1"/>
        <end position="18"/>
    </location>
</feature>
<gene>
    <name evidence="3" type="ORF">DFH05DRAFT_1474640</name>
</gene>
<name>A0A9W8U1N6_9AGAR</name>
<evidence type="ECO:0000313" key="4">
    <source>
        <dbReference type="Proteomes" id="UP001142393"/>
    </source>
</evidence>
<evidence type="ECO:0000256" key="2">
    <source>
        <dbReference type="SAM" id="SignalP"/>
    </source>
</evidence>
<comment type="caution">
    <text evidence="3">The sequence shown here is derived from an EMBL/GenBank/DDBJ whole genome shotgun (WGS) entry which is preliminary data.</text>
</comment>
<accession>A0A9W8U1N6</accession>
<reference evidence="3 4" key="1">
    <citation type="journal article" date="2023" name="Proc. Natl. Acad. Sci. U.S.A.">
        <title>A global phylogenomic analysis of the shiitake genus Lentinula.</title>
        <authorList>
            <person name="Sierra-Patev S."/>
            <person name="Min B."/>
            <person name="Naranjo-Ortiz M."/>
            <person name="Looney B."/>
            <person name="Konkel Z."/>
            <person name="Slot J.C."/>
            <person name="Sakamoto Y."/>
            <person name="Steenwyk J.L."/>
            <person name="Rokas A."/>
            <person name="Carro J."/>
            <person name="Camarero S."/>
            <person name="Ferreira P."/>
            <person name="Molpeceres G."/>
            <person name="Ruiz-Duenas F.J."/>
            <person name="Serrano A."/>
            <person name="Henrissat B."/>
            <person name="Drula E."/>
            <person name="Hughes K.W."/>
            <person name="Mata J.L."/>
            <person name="Ishikawa N.K."/>
            <person name="Vargas-Isla R."/>
            <person name="Ushijima S."/>
            <person name="Smith C.A."/>
            <person name="Donoghue J."/>
            <person name="Ahrendt S."/>
            <person name="Andreopoulos W."/>
            <person name="He G."/>
            <person name="LaButti K."/>
            <person name="Lipzen A."/>
            <person name="Ng V."/>
            <person name="Riley R."/>
            <person name="Sandor L."/>
            <person name="Barry K."/>
            <person name="Martinez A.T."/>
            <person name="Xiao Y."/>
            <person name="Gibbons J.G."/>
            <person name="Terashima K."/>
            <person name="Grigoriev I.V."/>
            <person name="Hibbett D."/>
        </authorList>
    </citation>
    <scope>NUCLEOTIDE SEQUENCE [LARGE SCALE GENOMIC DNA]</scope>
    <source>
        <strain evidence="3 4">TFB7810</strain>
    </source>
</reference>
<feature type="compositionally biased region" description="Low complexity" evidence="1">
    <location>
        <begin position="214"/>
        <end position="230"/>
    </location>
</feature>
<dbReference type="PANTHER" id="PTHR34862">
    <property type="entry name" value="SPARK DOMAIN-CONTAINING PROTEIN"/>
    <property type="match status" value="1"/>
</dbReference>
<proteinExistence type="predicted"/>
<protein>
    <submittedName>
        <fullName evidence="3">Uncharacterized protein</fullName>
    </submittedName>
</protein>
<evidence type="ECO:0000313" key="3">
    <source>
        <dbReference type="EMBL" id="KAJ3748887.1"/>
    </source>
</evidence>